<proteinExistence type="predicted"/>
<dbReference type="RefSeq" id="WP_109908080.1">
    <property type="nucleotide sequence ID" value="NZ_QGLE01000021.1"/>
</dbReference>
<dbReference type="AlphaFoldDB" id="A0A317DSP9"/>
<organism evidence="1 2">
    <name type="scientific">Zavarzinia aquatilis</name>
    <dbReference type="NCBI Taxonomy" id="2211142"/>
    <lineage>
        <taxon>Bacteria</taxon>
        <taxon>Pseudomonadati</taxon>
        <taxon>Pseudomonadota</taxon>
        <taxon>Alphaproteobacteria</taxon>
        <taxon>Rhodospirillales</taxon>
        <taxon>Zavarziniaceae</taxon>
        <taxon>Zavarzinia</taxon>
    </lineage>
</organism>
<keyword evidence="2" id="KW-1185">Reference proteome</keyword>
<dbReference type="Proteomes" id="UP000245461">
    <property type="component" value="Unassembled WGS sequence"/>
</dbReference>
<comment type="caution">
    <text evidence="1">The sequence shown here is derived from an EMBL/GenBank/DDBJ whole genome shotgun (WGS) entry which is preliminary data.</text>
</comment>
<gene>
    <name evidence="1" type="ORF">DKG74_20685</name>
</gene>
<name>A0A317DSP9_9PROT</name>
<sequence>MSKPPTLISVHPGGQVVWGRTPPAGALVIASAARYRDARSAVQAAARHARDGRRYFASGVPEAENERQAMAAALAWRDWLCKRDGLTPIDPPYVQQEA</sequence>
<dbReference type="EMBL" id="QGLE01000021">
    <property type="protein sequence ID" value="PWR17707.1"/>
    <property type="molecule type" value="Genomic_DNA"/>
</dbReference>
<reference evidence="1 2" key="1">
    <citation type="submission" date="2018-05" db="EMBL/GenBank/DDBJ databases">
        <title>Zavarzinia sp. HR-AS.</title>
        <authorList>
            <person name="Lee Y."/>
            <person name="Jeon C.O."/>
        </authorList>
    </citation>
    <scope>NUCLEOTIDE SEQUENCE [LARGE SCALE GENOMIC DNA]</scope>
    <source>
        <strain evidence="1 2">HR-AS</strain>
    </source>
</reference>
<evidence type="ECO:0000313" key="2">
    <source>
        <dbReference type="Proteomes" id="UP000245461"/>
    </source>
</evidence>
<protein>
    <submittedName>
        <fullName evidence="1">Uncharacterized protein</fullName>
    </submittedName>
</protein>
<evidence type="ECO:0000313" key="1">
    <source>
        <dbReference type="EMBL" id="PWR17707.1"/>
    </source>
</evidence>
<accession>A0A317DSP9</accession>
<dbReference type="OrthoDB" id="6431873at2"/>